<comment type="caution">
    <text evidence="9">The sequence shown here is derived from an EMBL/GenBank/DDBJ whole genome shotgun (WGS) entry which is preliminary data.</text>
</comment>
<keyword evidence="5" id="KW-0010">Activator</keyword>
<dbReference type="GO" id="GO:0003700">
    <property type="term" value="F:DNA-binding transcription factor activity"/>
    <property type="evidence" value="ECO:0007669"/>
    <property type="project" value="InterPro"/>
</dbReference>
<evidence type="ECO:0000256" key="2">
    <source>
        <dbReference type="ARBA" id="ARBA00022745"/>
    </source>
</evidence>
<dbReference type="Pfam" id="PF00847">
    <property type="entry name" value="AP2"/>
    <property type="match status" value="1"/>
</dbReference>
<organism evidence="9 10">
    <name type="scientific">Populus tomentosa</name>
    <name type="common">Chinese white poplar</name>
    <dbReference type="NCBI Taxonomy" id="118781"/>
    <lineage>
        <taxon>Eukaryota</taxon>
        <taxon>Viridiplantae</taxon>
        <taxon>Streptophyta</taxon>
        <taxon>Embryophyta</taxon>
        <taxon>Tracheophyta</taxon>
        <taxon>Spermatophyta</taxon>
        <taxon>Magnoliopsida</taxon>
        <taxon>eudicotyledons</taxon>
        <taxon>Gunneridae</taxon>
        <taxon>Pentapetalae</taxon>
        <taxon>rosids</taxon>
        <taxon>fabids</taxon>
        <taxon>Malpighiales</taxon>
        <taxon>Salicaceae</taxon>
        <taxon>Saliceae</taxon>
        <taxon>Populus</taxon>
    </lineage>
</organism>
<dbReference type="OrthoDB" id="674504at2759"/>
<dbReference type="InterPro" id="IPR044808">
    <property type="entry name" value="ERF_plant"/>
</dbReference>
<keyword evidence="10" id="KW-1185">Reference proteome</keyword>
<keyword evidence="4" id="KW-0238">DNA-binding</keyword>
<dbReference type="GO" id="GO:0009873">
    <property type="term" value="P:ethylene-activated signaling pathway"/>
    <property type="evidence" value="ECO:0007669"/>
    <property type="project" value="UniProtKB-KW"/>
</dbReference>
<dbReference type="CDD" id="cd00018">
    <property type="entry name" value="AP2"/>
    <property type="match status" value="1"/>
</dbReference>
<evidence type="ECO:0000256" key="7">
    <source>
        <dbReference type="ARBA" id="ARBA00023242"/>
    </source>
</evidence>
<evidence type="ECO:0000259" key="8">
    <source>
        <dbReference type="PROSITE" id="PS51032"/>
    </source>
</evidence>
<evidence type="ECO:0000256" key="5">
    <source>
        <dbReference type="ARBA" id="ARBA00023159"/>
    </source>
</evidence>
<feature type="domain" description="AP2/ERF" evidence="8">
    <location>
        <begin position="307"/>
        <end position="365"/>
    </location>
</feature>
<evidence type="ECO:0000256" key="4">
    <source>
        <dbReference type="ARBA" id="ARBA00023125"/>
    </source>
</evidence>
<keyword evidence="7" id="KW-0539">Nucleus</keyword>
<dbReference type="FunFam" id="3.30.730.10:FF:000001">
    <property type="entry name" value="Ethylene-responsive transcription factor 2"/>
    <property type="match status" value="1"/>
</dbReference>
<dbReference type="Proteomes" id="UP000886885">
    <property type="component" value="Chromosome 3A"/>
</dbReference>
<dbReference type="SMART" id="SM00380">
    <property type="entry name" value="AP2"/>
    <property type="match status" value="1"/>
</dbReference>
<accession>A0A8X8D8L5</accession>
<keyword evidence="2" id="KW-0936">Ethylene signaling pathway</keyword>
<evidence type="ECO:0000256" key="3">
    <source>
        <dbReference type="ARBA" id="ARBA00023015"/>
    </source>
</evidence>
<dbReference type="PANTHER" id="PTHR31190:SF499">
    <property type="entry name" value="ETHYLENE-RESPONSIVE TRANSCRIPTION FACTOR ERF105"/>
    <property type="match status" value="1"/>
</dbReference>
<sequence>MRPFKRCGQRRGEDLAKVRPGGGDDLAMKRGCVRIQDFPCRIRDLKQFQFLNPNLVSTLKHFFHPFVRSALGSNQEAQTRWIRNALPSHLDPVLQKMETDQTQQVSSALEFIKQHLLGDLLSPIATSSASFYQFSTNSETSTSLQCETTSCSSSNFSTALPDCFGSLLEFTSVLSPAQENNTNIFEFEPKPEIIDLFTPTPLNSTSHINFQSSSSGSGSSGGSNFFAFESKPQIHQNFEFESKPQIVSQRSNSFFYGEPKPQVQTARKRSLKISLPSKKPEWIQFSSNPNPQTVKDNSGVAAQEIRHYRGVRRRPWGKYAAEIRDPNRRGSRVWLGTFDTDLEAAKAYDRAAFKLRGSKAILNFPLEAGRCEEESERKRSREGGVEEREDVKRVMTVVKREEPETETEGDIPLTPSSWMAVWDGGDTKDVFNVPPLSPLSPHPPLGFPQLTVI</sequence>
<keyword evidence="6" id="KW-0804">Transcription</keyword>
<dbReference type="PROSITE" id="PS51032">
    <property type="entry name" value="AP2_ERF"/>
    <property type="match status" value="1"/>
</dbReference>
<name>A0A8X8D8L5_POPTO</name>
<proteinExistence type="predicted"/>
<evidence type="ECO:0000256" key="6">
    <source>
        <dbReference type="ARBA" id="ARBA00023163"/>
    </source>
</evidence>
<dbReference type="GO" id="GO:0003677">
    <property type="term" value="F:DNA binding"/>
    <property type="evidence" value="ECO:0007669"/>
    <property type="project" value="UniProtKB-KW"/>
</dbReference>
<evidence type="ECO:0000256" key="1">
    <source>
        <dbReference type="ARBA" id="ARBA00004123"/>
    </source>
</evidence>
<evidence type="ECO:0000313" key="10">
    <source>
        <dbReference type="Proteomes" id="UP000886885"/>
    </source>
</evidence>
<gene>
    <name evidence="9" type="ORF">POTOM_011794</name>
</gene>
<keyword evidence="3" id="KW-0805">Transcription regulation</keyword>
<dbReference type="PANTHER" id="PTHR31190">
    <property type="entry name" value="DNA-BINDING DOMAIN"/>
    <property type="match status" value="1"/>
</dbReference>
<protein>
    <recommendedName>
        <fullName evidence="8">AP2/ERF domain-containing protein</fullName>
    </recommendedName>
</protein>
<dbReference type="InterPro" id="IPR001471">
    <property type="entry name" value="AP2/ERF_dom"/>
</dbReference>
<reference evidence="9" key="1">
    <citation type="journal article" date="2020" name="bioRxiv">
        <title>Hybrid origin of Populus tomentosa Carr. identified through genome sequencing and phylogenomic analysis.</title>
        <authorList>
            <person name="An X."/>
            <person name="Gao K."/>
            <person name="Chen Z."/>
            <person name="Li J."/>
            <person name="Yang X."/>
            <person name="Yang X."/>
            <person name="Zhou J."/>
            <person name="Guo T."/>
            <person name="Zhao T."/>
            <person name="Huang S."/>
            <person name="Miao D."/>
            <person name="Khan W.U."/>
            <person name="Rao P."/>
            <person name="Ye M."/>
            <person name="Lei B."/>
            <person name="Liao W."/>
            <person name="Wang J."/>
            <person name="Ji L."/>
            <person name="Li Y."/>
            <person name="Guo B."/>
            <person name="Mustafa N.S."/>
            <person name="Li S."/>
            <person name="Yun Q."/>
            <person name="Keller S.R."/>
            <person name="Mao J."/>
            <person name="Zhang R."/>
            <person name="Strauss S.H."/>
        </authorList>
    </citation>
    <scope>NUCLEOTIDE SEQUENCE</scope>
    <source>
        <strain evidence="9">GM15</strain>
        <tissue evidence="9">Leaf</tissue>
    </source>
</reference>
<evidence type="ECO:0000313" key="9">
    <source>
        <dbReference type="EMBL" id="KAG6782394.1"/>
    </source>
</evidence>
<dbReference type="AlphaFoldDB" id="A0A8X8D8L5"/>
<comment type="subcellular location">
    <subcellularLocation>
        <location evidence="1">Nucleus</location>
    </subcellularLocation>
</comment>
<dbReference type="EMBL" id="JAAWWB010000005">
    <property type="protein sequence ID" value="KAG6782394.1"/>
    <property type="molecule type" value="Genomic_DNA"/>
</dbReference>
<dbReference type="GO" id="GO:0005634">
    <property type="term" value="C:nucleus"/>
    <property type="evidence" value="ECO:0007669"/>
    <property type="project" value="UniProtKB-SubCell"/>
</dbReference>